<keyword evidence="2" id="KW-1185">Reference proteome</keyword>
<evidence type="ECO:0000313" key="2">
    <source>
        <dbReference type="Proteomes" id="UP000006954"/>
    </source>
</evidence>
<accession>K4I2T2</accession>
<protein>
    <submittedName>
        <fullName evidence="1">Uncharacterized protein</fullName>
    </submittedName>
</protein>
<dbReference type="KEGG" id="vg:24629902"/>
<name>K4I2T2_9CAUD</name>
<dbReference type="RefSeq" id="YP_009148090.1">
    <property type="nucleotide sequence ID" value="NC_027344.1"/>
</dbReference>
<sequence>MSIITHSKLGETKVINNHGEIITLFLKFIPSIDEVGISEFDTDHCTAWVDLLKTDVDNIQEIENEFGWFEIGQVEFLLSKIKEWAV</sequence>
<organism evidence="1 2">
    <name type="scientific">Salmonella phage STML-198</name>
    <dbReference type="NCBI Taxonomy" id="1204531"/>
    <lineage>
        <taxon>Viruses</taxon>
        <taxon>Duplodnaviria</taxon>
        <taxon>Heunggongvirae</taxon>
        <taxon>Uroviricota</taxon>
        <taxon>Caudoviricetes</taxon>
        <taxon>Pantevenvirales</taxon>
        <taxon>Straboviridae</taxon>
        <taxon>Tevenvirinae</taxon>
        <taxon>Gelderlandvirus</taxon>
        <taxon>Gelderlandvirus stml198</taxon>
    </lineage>
</organism>
<dbReference type="Proteomes" id="UP000006954">
    <property type="component" value="Segment"/>
</dbReference>
<evidence type="ECO:0000313" key="1">
    <source>
        <dbReference type="EMBL" id="AFU64048.1"/>
    </source>
</evidence>
<reference evidence="1 2" key="1">
    <citation type="submission" date="2012-06" db="EMBL/GenBank/DDBJ databases">
        <title>Bacteriophages quickly and effectively reduce contamination of various foods with Salmonella.</title>
        <authorList>
            <person name="Woolston J."/>
            <person name="Parks A.R."/>
            <person name="Hanna L.F."/>
            <person name="Charbonneau D."/>
            <person name="Sulakvelidze A."/>
        </authorList>
    </citation>
    <scope>NUCLEOTIDE SEQUENCE [LARGE SCALE GENOMIC DNA]</scope>
    <source>
        <strain evidence="1">STML-198</strain>
    </source>
</reference>
<dbReference type="GeneID" id="24629902"/>
<dbReference type="EMBL" id="JX181825">
    <property type="protein sequence ID" value="AFU64048.1"/>
    <property type="molecule type" value="Genomic_DNA"/>
</dbReference>
<proteinExistence type="predicted"/>